<dbReference type="Proteomes" id="UP000186002">
    <property type="component" value="Unassembled WGS sequence"/>
</dbReference>
<keyword evidence="6" id="KW-1185">Reference proteome</keyword>
<dbReference type="CDD" id="cd06999">
    <property type="entry name" value="cupin_HpaA-like_N"/>
    <property type="match status" value="1"/>
</dbReference>
<keyword evidence="3" id="KW-0804">Transcription</keyword>
<evidence type="ECO:0000256" key="3">
    <source>
        <dbReference type="ARBA" id="ARBA00023163"/>
    </source>
</evidence>
<dbReference type="AlphaFoldDB" id="A0A1M7LKW3"/>
<dbReference type="SUPFAM" id="SSF46689">
    <property type="entry name" value="Homeodomain-like"/>
    <property type="match status" value="1"/>
</dbReference>
<dbReference type="SMART" id="SM00342">
    <property type="entry name" value="HTH_ARAC"/>
    <property type="match status" value="1"/>
</dbReference>
<accession>A0A1M7LKW3</accession>
<evidence type="ECO:0000256" key="1">
    <source>
        <dbReference type="ARBA" id="ARBA00023015"/>
    </source>
</evidence>
<dbReference type="SUPFAM" id="SSF51182">
    <property type="entry name" value="RmlC-like cupins"/>
    <property type="match status" value="1"/>
</dbReference>
<dbReference type="STRING" id="735517.SAMN05444272_3235"/>
<evidence type="ECO:0000313" key="6">
    <source>
        <dbReference type="Proteomes" id="UP000186002"/>
    </source>
</evidence>
<dbReference type="GO" id="GO:0003700">
    <property type="term" value="F:DNA-binding transcription factor activity"/>
    <property type="evidence" value="ECO:0007669"/>
    <property type="project" value="InterPro"/>
</dbReference>
<evidence type="ECO:0000313" key="5">
    <source>
        <dbReference type="EMBL" id="SHM78637.1"/>
    </source>
</evidence>
<evidence type="ECO:0000259" key="4">
    <source>
        <dbReference type="PROSITE" id="PS01124"/>
    </source>
</evidence>
<dbReference type="InterPro" id="IPR009057">
    <property type="entry name" value="Homeodomain-like_sf"/>
</dbReference>
<proteinExistence type="predicted"/>
<dbReference type="InterPro" id="IPR047264">
    <property type="entry name" value="Cupin_HpaA-like_N"/>
</dbReference>
<dbReference type="Gene3D" id="1.10.10.60">
    <property type="entry name" value="Homeodomain-like"/>
    <property type="match status" value="1"/>
</dbReference>
<keyword evidence="1" id="KW-0805">Transcription regulation</keyword>
<sequence length="291" mass="32792">MTSGTPIPRYHLYGDGGEVEDFDFFHIETIRARSKPLGWSLEPHSHMHLHQVLMITKGLGRLIDDAGEREVPPGTAVFNPAGSVHGWTFTPETEGYVLSFTGDYLGSDDASRSHAERRALKAEATCVFETAPEDHRRLGFYLAEMAGEFDSGERRRDVFRPLLALVLVVLFSRSGDGGTTDRTPGFSLFRFRALVEDHFRTERSPEFYAGEMGLSVSRLNRYCRLFTDRTAAQSIRDRVVVEAKRLLAFSGLGISQIAYDLGYEDPAYFSRFFRKETGESPADFRSRQDLG</sequence>
<reference evidence="5 6" key="1">
    <citation type="submission" date="2016-11" db="EMBL/GenBank/DDBJ databases">
        <authorList>
            <person name="Jaros S."/>
            <person name="Januszkiewicz K."/>
            <person name="Wedrychowicz H."/>
        </authorList>
    </citation>
    <scope>NUCLEOTIDE SEQUENCE [LARGE SCALE GENOMIC DNA]</scope>
    <source>
        <strain evidence="5 6">DSM 22153</strain>
    </source>
</reference>
<organism evidence="5 6">
    <name type="scientific">Roseibium suaedae</name>
    <dbReference type="NCBI Taxonomy" id="735517"/>
    <lineage>
        <taxon>Bacteria</taxon>
        <taxon>Pseudomonadati</taxon>
        <taxon>Pseudomonadota</taxon>
        <taxon>Alphaproteobacteria</taxon>
        <taxon>Hyphomicrobiales</taxon>
        <taxon>Stappiaceae</taxon>
        <taxon>Roseibium</taxon>
    </lineage>
</organism>
<dbReference type="GO" id="GO:0043565">
    <property type="term" value="F:sequence-specific DNA binding"/>
    <property type="evidence" value="ECO:0007669"/>
    <property type="project" value="InterPro"/>
</dbReference>
<dbReference type="PRINTS" id="PR00032">
    <property type="entry name" value="HTHARAC"/>
</dbReference>
<protein>
    <submittedName>
        <fullName evidence="5">Transcriptional regulator, AraC family</fullName>
    </submittedName>
</protein>
<gene>
    <name evidence="5" type="ORF">SAMN05444272_3235</name>
</gene>
<dbReference type="OrthoDB" id="9814125at2"/>
<dbReference type="EMBL" id="FRBW01000003">
    <property type="protein sequence ID" value="SHM78637.1"/>
    <property type="molecule type" value="Genomic_DNA"/>
</dbReference>
<dbReference type="InterPro" id="IPR020449">
    <property type="entry name" value="Tscrpt_reg_AraC-type_HTH"/>
</dbReference>
<name>A0A1M7LKW3_9HYPH</name>
<dbReference type="PROSITE" id="PS01124">
    <property type="entry name" value="HTH_ARAC_FAMILY_2"/>
    <property type="match status" value="1"/>
</dbReference>
<dbReference type="Pfam" id="PF12833">
    <property type="entry name" value="HTH_18"/>
    <property type="match status" value="1"/>
</dbReference>
<evidence type="ECO:0000256" key="2">
    <source>
        <dbReference type="ARBA" id="ARBA00023125"/>
    </source>
</evidence>
<dbReference type="InterPro" id="IPR011051">
    <property type="entry name" value="RmlC_Cupin_sf"/>
</dbReference>
<dbReference type="RefSeq" id="WP_073014326.1">
    <property type="nucleotide sequence ID" value="NZ_FRBW01000003.1"/>
</dbReference>
<dbReference type="PANTHER" id="PTHR43280:SF32">
    <property type="entry name" value="TRANSCRIPTIONAL REGULATORY PROTEIN"/>
    <property type="match status" value="1"/>
</dbReference>
<dbReference type="InterPro" id="IPR018060">
    <property type="entry name" value="HTH_AraC"/>
</dbReference>
<dbReference type="PANTHER" id="PTHR43280">
    <property type="entry name" value="ARAC-FAMILY TRANSCRIPTIONAL REGULATOR"/>
    <property type="match status" value="1"/>
</dbReference>
<feature type="domain" description="HTH araC/xylS-type" evidence="4">
    <location>
        <begin position="189"/>
        <end position="287"/>
    </location>
</feature>
<dbReference type="InterPro" id="IPR014710">
    <property type="entry name" value="RmlC-like_jellyroll"/>
</dbReference>
<dbReference type="Gene3D" id="2.60.120.10">
    <property type="entry name" value="Jelly Rolls"/>
    <property type="match status" value="1"/>
</dbReference>
<keyword evidence="2" id="KW-0238">DNA-binding</keyword>